<sequence length="386" mass="42940">MSRSSHGPAARITFESGGYRYSVLRHLVTHPQYDTLLLASRQHEEGGPVKLVELKPVVLEEGSEGLERVLEEVRLARFLRQPNIAAVYGYAVQNELPYIVMEHLRGCYLLTAMDAAVAVGRRLSPAFAAYVAAEVTDALDYAHRAVDEAGRPLHLVHRAVGPMRIRLGRNGRVQLTNFGAAYSELLGRIRSPDGLLRGDPAYIAPEILLGFLRPEPGQRDLLTPRNLDGRADIFSLGLVLLEMLVASYPLDPPDSLWRDVKRRFPAEVRSEVPTFIKLETLADRVLHFGPEEVQRVAEEVPTPLRQIVSKALRPNPDERYPSADKLRDELRAYLGGLPQPYGAKEAEEELAEILKEATDLDKLAAHAGVERGVLPVPPDIDTDDFH</sequence>
<dbReference type="PROSITE" id="PS50011">
    <property type="entry name" value="PROTEIN_KINASE_DOM"/>
    <property type="match status" value="1"/>
</dbReference>
<dbReference type="InterPro" id="IPR011009">
    <property type="entry name" value="Kinase-like_dom_sf"/>
</dbReference>
<evidence type="ECO:0000256" key="4">
    <source>
        <dbReference type="ARBA" id="ARBA00022840"/>
    </source>
</evidence>
<evidence type="ECO:0000256" key="3">
    <source>
        <dbReference type="ARBA" id="ARBA00022777"/>
    </source>
</evidence>
<dbReference type="EMBL" id="CP043494">
    <property type="protein sequence ID" value="WNG48857.1"/>
    <property type="molecule type" value="Genomic_DNA"/>
</dbReference>
<evidence type="ECO:0000313" key="6">
    <source>
        <dbReference type="EMBL" id="WNG48857.1"/>
    </source>
</evidence>
<evidence type="ECO:0000256" key="1">
    <source>
        <dbReference type="ARBA" id="ARBA00022679"/>
    </source>
</evidence>
<organism evidence="6 7">
    <name type="scientific">Archangium minus</name>
    <dbReference type="NCBI Taxonomy" id="83450"/>
    <lineage>
        <taxon>Bacteria</taxon>
        <taxon>Pseudomonadati</taxon>
        <taxon>Myxococcota</taxon>
        <taxon>Myxococcia</taxon>
        <taxon>Myxococcales</taxon>
        <taxon>Cystobacterineae</taxon>
        <taxon>Archangiaceae</taxon>
        <taxon>Archangium</taxon>
    </lineage>
</organism>
<keyword evidence="4" id="KW-0067">ATP-binding</keyword>
<dbReference type="GO" id="GO:0004674">
    <property type="term" value="F:protein serine/threonine kinase activity"/>
    <property type="evidence" value="ECO:0007669"/>
    <property type="project" value="UniProtKB-KW"/>
</dbReference>
<keyword evidence="7" id="KW-1185">Reference proteome</keyword>
<dbReference type="RefSeq" id="WP_395806521.1">
    <property type="nucleotide sequence ID" value="NZ_CP043494.1"/>
</dbReference>
<evidence type="ECO:0000256" key="2">
    <source>
        <dbReference type="ARBA" id="ARBA00022741"/>
    </source>
</evidence>
<reference evidence="6 7" key="1">
    <citation type="submission" date="2019-08" db="EMBL/GenBank/DDBJ databases">
        <title>Archangium and Cystobacter genomes.</title>
        <authorList>
            <person name="Chen I.-C.K."/>
            <person name="Wielgoss S."/>
        </authorList>
    </citation>
    <scope>NUCLEOTIDE SEQUENCE [LARGE SCALE GENOMIC DNA]</scope>
    <source>
        <strain evidence="6 7">Cbm 6</strain>
    </source>
</reference>
<dbReference type="PANTHER" id="PTHR43289">
    <property type="entry name" value="MITOGEN-ACTIVATED PROTEIN KINASE KINASE KINASE 20-RELATED"/>
    <property type="match status" value="1"/>
</dbReference>
<evidence type="ECO:0000259" key="5">
    <source>
        <dbReference type="PROSITE" id="PS50011"/>
    </source>
</evidence>
<accession>A0ABY9X0D3</accession>
<dbReference type="Proteomes" id="UP001611383">
    <property type="component" value="Chromosome"/>
</dbReference>
<name>A0ABY9X0D3_9BACT</name>
<proteinExistence type="predicted"/>
<dbReference type="InterPro" id="IPR000719">
    <property type="entry name" value="Prot_kinase_dom"/>
</dbReference>
<keyword evidence="1" id="KW-0808">Transferase</keyword>
<dbReference type="PANTHER" id="PTHR43289:SF6">
    <property type="entry name" value="SERINE_THREONINE-PROTEIN KINASE NEKL-3"/>
    <property type="match status" value="1"/>
</dbReference>
<gene>
    <name evidence="6" type="ORF">F0U60_35655</name>
</gene>
<dbReference type="SUPFAM" id="SSF56112">
    <property type="entry name" value="Protein kinase-like (PK-like)"/>
    <property type="match status" value="1"/>
</dbReference>
<feature type="domain" description="Protein kinase" evidence="5">
    <location>
        <begin position="1"/>
        <end position="334"/>
    </location>
</feature>
<dbReference type="Pfam" id="PF00069">
    <property type="entry name" value="Pkinase"/>
    <property type="match status" value="1"/>
</dbReference>
<dbReference type="CDD" id="cd14014">
    <property type="entry name" value="STKc_PknB_like"/>
    <property type="match status" value="1"/>
</dbReference>
<keyword evidence="2" id="KW-0547">Nucleotide-binding</keyword>
<dbReference type="Gene3D" id="1.10.510.10">
    <property type="entry name" value="Transferase(Phosphotransferase) domain 1"/>
    <property type="match status" value="1"/>
</dbReference>
<protein>
    <submittedName>
        <fullName evidence="6">Serine/threonine protein kinase</fullName>
    </submittedName>
</protein>
<dbReference type="Gene3D" id="3.30.200.20">
    <property type="entry name" value="Phosphorylase Kinase, domain 1"/>
    <property type="match status" value="1"/>
</dbReference>
<evidence type="ECO:0000313" key="7">
    <source>
        <dbReference type="Proteomes" id="UP001611383"/>
    </source>
</evidence>
<keyword evidence="6" id="KW-0723">Serine/threonine-protein kinase</keyword>
<keyword evidence="3 6" id="KW-0418">Kinase</keyword>
<dbReference type="SMART" id="SM00220">
    <property type="entry name" value="S_TKc"/>
    <property type="match status" value="1"/>
</dbReference>